<evidence type="ECO:0000259" key="2">
    <source>
        <dbReference type="Pfam" id="PF12802"/>
    </source>
</evidence>
<keyword evidence="4" id="KW-1185">Reference proteome</keyword>
<dbReference type="Proteomes" id="UP001595632">
    <property type="component" value="Unassembled WGS sequence"/>
</dbReference>
<protein>
    <submittedName>
        <fullName evidence="3">ROK family protein</fullName>
    </submittedName>
</protein>
<comment type="similarity">
    <text evidence="1">Belongs to the ROK (NagC/XylR) family.</text>
</comment>
<dbReference type="Pfam" id="PF12802">
    <property type="entry name" value="MarR_2"/>
    <property type="match status" value="1"/>
</dbReference>
<dbReference type="SUPFAM" id="SSF46785">
    <property type="entry name" value="Winged helix' DNA-binding domain"/>
    <property type="match status" value="1"/>
</dbReference>
<sequence length="397" mass="41532">MPRTTAIPRGVHPTALRRINAIEVFNAVRTKPGLSQKDIVAETGIDRSTVSTIVAQFDALGLLERGTASSEGRRGRKSETLAIKTDAGLLIGAHIMPEQLLFVSSGLDGTPAETMALPPLTDAADVEAAIGKGLDTFLYRIGAKPEDVSAFGLCVPGLVATGGRLAESSNMSWQDLNLPEILGGKIPSKFHIDNDSRAAGIAEKLFGQCVDVDDYIYVDSASGLGGLLYMNGSPYVGAGGFAGEIGHMKVVPNGRLCTCGASGCASAYLSEPALVRRFQRVGLKAETFGEIRALAGSGSERALTLLDEAGEMLGRALSDLVNLFNPPVVVLGSGLGLLADYLLPAAERMLARNALQSPRALCRIVSSDIAQMDTPRGGLALALNALTEPSGDSPFPW</sequence>
<dbReference type="InterPro" id="IPR036390">
    <property type="entry name" value="WH_DNA-bd_sf"/>
</dbReference>
<dbReference type="Gene3D" id="1.10.10.10">
    <property type="entry name" value="Winged helix-like DNA-binding domain superfamily/Winged helix DNA-binding domain"/>
    <property type="match status" value="1"/>
</dbReference>
<name>A0ABV7GVB1_9RHOB</name>
<dbReference type="InterPro" id="IPR036388">
    <property type="entry name" value="WH-like_DNA-bd_sf"/>
</dbReference>
<accession>A0ABV7GVB1</accession>
<dbReference type="Gene3D" id="3.30.420.40">
    <property type="match status" value="2"/>
</dbReference>
<dbReference type="SUPFAM" id="SSF53067">
    <property type="entry name" value="Actin-like ATPase domain"/>
    <property type="match status" value="1"/>
</dbReference>
<dbReference type="InterPro" id="IPR000835">
    <property type="entry name" value="HTH_MarR-typ"/>
</dbReference>
<evidence type="ECO:0000313" key="3">
    <source>
        <dbReference type="EMBL" id="MFC3143737.1"/>
    </source>
</evidence>
<dbReference type="Pfam" id="PF00480">
    <property type="entry name" value="ROK"/>
    <property type="match status" value="1"/>
</dbReference>
<comment type="caution">
    <text evidence="3">The sequence shown here is derived from an EMBL/GenBank/DDBJ whole genome shotgun (WGS) entry which is preliminary data.</text>
</comment>
<evidence type="ECO:0000313" key="4">
    <source>
        <dbReference type="Proteomes" id="UP001595632"/>
    </source>
</evidence>
<dbReference type="InterPro" id="IPR043129">
    <property type="entry name" value="ATPase_NBD"/>
</dbReference>
<evidence type="ECO:0000256" key="1">
    <source>
        <dbReference type="ARBA" id="ARBA00006479"/>
    </source>
</evidence>
<gene>
    <name evidence="3" type="ORF">ACFOGP_13530</name>
</gene>
<proteinExistence type="inferred from homology"/>
<reference evidence="4" key="1">
    <citation type="journal article" date="2019" name="Int. J. Syst. Evol. Microbiol.">
        <title>The Global Catalogue of Microorganisms (GCM) 10K type strain sequencing project: providing services to taxonomists for standard genome sequencing and annotation.</title>
        <authorList>
            <consortium name="The Broad Institute Genomics Platform"/>
            <consortium name="The Broad Institute Genome Sequencing Center for Infectious Disease"/>
            <person name="Wu L."/>
            <person name="Ma J."/>
        </authorList>
    </citation>
    <scope>NUCLEOTIDE SEQUENCE [LARGE SCALE GENOMIC DNA]</scope>
    <source>
        <strain evidence="4">KCTC 52366</strain>
    </source>
</reference>
<dbReference type="EMBL" id="JBHRTB010000010">
    <property type="protein sequence ID" value="MFC3143737.1"/>
    <property type="molecule type" value="Genomic_DNA"/>
</dbReference>
<dbReference type="PANTHER" id="PTHR18964:SF149">
    <property type="entry name" value="BIFUNCTIONAL UDP-N-ACETYLGLUCOSAMINE 2-EPIMERASE_N-ACETYLMANNOSAMINE KINASE"/>
    <property type="match status" value="1"/>
</dbReference>
<dbReference type="InterPro" id="IPR000600">
    <property type="entry name" value="ROK"/>
</dbReference>
<feature type="domain" description="HTH marR-type" evidence="2">
    <location>
        <begin position="23"/>
        <end position="74"/>
    </location>
</feature>
<dbReference type="RefSeq" id="WP_275631011.1">
    <property type="nucleotide sequence ID" value="NZ_JARGYD010000001.1"/>
</dbReference>
<organism evidence="3 4">
    <name type="scientific">Psychromarinibacter halotolerans</name>
    <dbReference type="NCBI Taxonomy" id="1775175"/>
    <lineage>
        <taxon>Bacteria</taxon>
        <taxon>Pseudomonadati</taxon>
        <taxon>Pseudomonadota</taxon>
        <taxon>Alphaproteobacteria</taxon>
        <taxon>Rhodobacterales</taxon>
        <taxon>Paracoccaceae</taxon>
        <taxon>Psychromarinibacter</taxon>
    </lineage>
</organism>
<dbReference type="PANTHER" id="PTHR18964">
    <property type="entry name" value="ROK (REPRESSOR, ORF, KINASE) FAMILY"/>
    <property type="match status" value="1"/>
</dbReference>